<dbReference type="Gene3D" id="3.20.20.140">
    <property type="entry name" value="Metal-dependent hydrolases"/>
    <property type="match status" value="1"/>
</dbReference>
<keyword evidence="4" id="KW-1185">Reference proteome</keyword>
<accession>A0A1T5BA68</accession>
<proteinExistence type="inferred from homology"/>
<dbReference type="SUPFAM" id="SSF51556">
    <property type="entry name" value="Metallo-dependent hydrolases"/>
    <property type="match status" value="1"/>
</dbReference>
<evidence type="ECO:0000259" key="2">
    <source>
        <dbReference type="Pfam" id="PF04909"/>
    </source>
</evidence>
<organism evidence="3 4">
    <name type="scientific">Daejeonella lutea</name>
    <dbReference type="NCBI Taxonomy" id="572036"/>
    <lineage>
        <taxon>Bacteria</taxon>
        <taxon>Pseudomonadati</taxon>
        <taxon>Bacteroidota</taxon>
        <taxon>Sphingobacteriia</taxon>
        <taxon>Sphingobacteriales</taxon>
        <taxon>Sphingobacteriaceae</taxon>
        <taxon>Daejeonella</taxon>
    </lineage>
</organism>
<dbReference type="InterPro" id="IPR032466">
    <property type="entry name" value="Metal_Hydrolase"/>
</dbReference>
<dbReference type="PANTHER" id="PTHR43569:SF2">
    <property type="entry name" value="AMIDOHYDROLASE-RELATED DOMAIN-CONTAINING PROTEIN"/>
    <property type="match status" value="1"/>
</dbReference>
<dbReference type="GO" id="GO:0016787">
    <property type="term" value="F:hydrolase activity"/>
    <property type="evidence" value="ECO:0007669"/>
    <property type="project" value="InterPro"/>
</dbReference>
<comment type="similarity">
    <text evidence="1">Belongs to the metallo-dependent hydrolases superfamily.</text>
</comment>
<feature type="domain" description="Amidohydrolase-related" evidence="2">
    <location>
        <begin position="4"/>
        <end position="275"/>
    </location>
</feature>
<dbReference type="OrthoDB" id="5450317at2"/>
<dbReference type="Pfam" id="PF04909">
    <property type="entry name" value="Amidohydro_2"/>
    <property type="match status" value="1"/>
</dbReference>
<dbReference type="AlphaFoldDB" id="A0A1T5BA68"/>
<dbReference type="PANTHER" id="PTHR43569">
    <property type="entry name" value="AMIDOHYDROLASE"/>
    <property type="match status" value="1"/>
</dbReference>
<dbReference type="InterPro" id="IPR006680">
    <property type="entry name" value="Amidohydro-rel"/>
</dbReference>
<dbReference type="EMBL" id="FUYR01000001">
    <property type="protein sequence ID" value="SKB43773.1"/>
    <property type="molecule type" value="Genomic_DNA"/>
</dbReference>
<evidence type="ECO:0000313" key="3">
    <source>
        <dbReference type="EMBL" id="SKB43773.1"/>
    </source>
</evidence>
<sequence>MLKVDSHQHFWIFDPLRDKWITHDMENIRRDFLPEDLKPILQDNDISGCIAVQADQSEQETKFLLDLAEYNDYVLGVVGWVDLRAGNLRERLEYYKTFSKLKGFRHIVQAEGPGYMVDPVFLRGIRTLTDYGFAYDILVRSEQISEASKLVELNPDQRFVLDHIGKPLIKKGEIRDWEKEIRQFASYDNVSCKLSGLVTEADIEHWKYSEILPYMEIVLNAFGANRVMFGSDWPVCKLAAEYGAICDVISSFLEPLSSSEKQFIWGQTALEFYRLELN</sequence>
<evidence type="ECO:0000256" key="1">
    <source>
        <dbReference type="ARBA" id="ARBA00038310"/>
    </source>
</evidence>
<name>A0A1T5BA68_9SPHI</name>
<dbReference type="RefSeq" id="WP_079701919.1">
    <property type="nucleotide sequence ID" value="NZ_FUYR01000001.1"/>
</dbReference>
<gene>
    <name evidence="3" type="ORF">SAMN05661099_1442</name>
</gene>
<dbReference type="STRING" id="572036.SAMN05661099_1442"/>
<evidence type="ECO:0000313" key="4">
    <source>
        <dbReference type="Proteomes" id="UP000189981"/>
    </source>
</evidence>
<protein>
    <submittedName>
        <fullName evidence="3">L-fuconolactonase</fullName>
    </submittedName>
</protein>
<dbReference type="Proteomes" id="UP000189981">
    <property type="component" value="Unassembled WGS sequence"/>
</dbReference>
<dbReference type="InterPro" id="IPR052350">
    <property type="entry name" value="Metallo-dep_Lactonases"/>
</dbReference>
<reference evidence="4" key="1">
    <citation type="submission" date="2017-02" db="EMBL/GenBank/DDBJ databases">
        <authorList>
            <person name="Varghese N."/>
            <person name="Submissions S."/>
        </authorList>
    </citation>
    <scope>NUCLEOTIDE SEQUENCE [LARGE SCALE GENOMIC DNA]</scope>
    <source>
        <strain evidence="4">DSM 22385</strain>
    </source>
</reference>